<evidence type="ECO:0000256" key="7">
    <source>
        <dbReference type="PIRSR" id="PIRSR005091-2"/>
    </source>
</evidence>
<sequence length="650" mass="73651">MKRLQFKDTEKLLSPFVWIIFSTLVIFLTFRGGLVAWYWPRVVATDEPSRVFLTGLRMDIQLISYLLVPVLLLWLPSGMGLRPGRWAMLLMRGWYCLVMVVVVFMEVATPAFLSEYGVRPNRLFFEYLLYYPEVFGMLWAEYRTLLLLGVLLISVAGLAAWRFSSRFLQACPQNSLLRRLLLFPLIAALVVLGARSSLGHRPANISCAAFTNDPLVNDLALNSTYSLLYAIYQLKDEKDSSRLYGRLPEKEILRLVTSATGYPENAFTNPAGPTWHYQPASVERKSPLNLVIILEESLGAQFVENLEGLPLTPELTQLSREGLWFEELYATGTRSVRGIEAVLTGYPPSSGRSIVKLASRGETFYNLAAHLKSLGYQSLFVYGGESHFDNMRGFFMANGFDRVVDEKDYDQYTFKGTWGVCDEDLFNRAHREFEAYGNQPFFGLVFTSSYHSPFEFPSGRLKKEELSDNPEHNAVRYADYALGRFFEQARRSSYWNNTLFLVVADHDNRVRGAELVPISHFHIPGLIIGPGIRPAVHKAVVSQIDLPPTLLSLMGISGSHPMIGRDITRLQADEQGRAIMQYNQNMAYRIGDQITILQPGQAPRQFSYLDGALFPASQDPSMAKEALAHALWPMQAYHEGYYLMRHSRGS</sequence>
<feature type="binding site" evidence="8">
    <location>
        <position position="296"/>
    </location>
    <ligand>
        <name>Mn(2+)</name>
        <dbReference type="ChEBI" id="CHEBI:29035"/>
    </ligand>
</feature>
<keyword evidence="7" id="KW-0479">Metal-binding</keyword>
<keyword evidence="7" id="KW-0464">Manganese</keyword>
<dbReference type="EMBL" id="AP021879">
    <property type="protein sequence ID" value="BBO91710.1"/>
    <property type="molecule type" value="Genomic_DNA"/>
</dbReference>
<evidence type="ECO:0000256" key="4">
    <source>
        <dbReference type="ARBA" id="ARBA00022989"/>
    </source>
</evidence>
<feature type="transmembrane region" description="Helical" evidence="9">
    <location>
        <begin position="176"/>
        <end position="194"/>
    </location>
</feature>
<proteinExistence type="predicted"/>
<feature type="domain" description="Sulfatase N-terminal" evidence="10">
    <location>
        <begin position="289"/>
        <end position="556"/>
    </location>
</feature>
<dbReference type="InterPro" id="IPR000917">
    <property type="entry name" value="Sulfatase_N"/>
</dbReference>
<dbReference type="PANTHER" id="PTHR47371">
    <property type="entry name" value="LIPOTEICHOIC ACID SYNTHASE"/>
    <property type="match status" value="1"/>
</dbReference>
<feature type="binding site" evidence="8">
    <location>
        <position position="505"/>
    </location>
    <ligand>
        <name>Mn(2+)</name>
        <dbReference type="ChEBI" id="CHEBI:29035"/>
    </ligand>
</feature>
<evidence type="ECO:0000259" key="10">
    <source>
        <dbReference type="Pfam" id="PF00884"/>
    </source>
</evidence>
<name>A0A5K8AIJ4_9BACT</name>
<feature type="binding site" evidence="7">
    <location>
        <position position="451"/>
    </location>
    <ligand>
        <name>substrate</name>
    </ligand>
</feature>
<protein>
    <recommendedName>
        <fullName evidence="10">Sulfatase N-terminal domain-containing protein</fullName>
    </recommendedName>
</protein>
<dbReference type="Pfam" id="PF00884">
    <property type="entry name" value="Sulfatase"/>
    <property type="match status" value="1"/>
</dbReference>
<dbReference type="CDD" id="cd16015">
    <property type="entry name" value="LTA_synthase"/>
    <property type="match status" value="1"/>
</dbReference>
<dbReference type="GO" id="GO:0046872">
    <property type="term" value="F:metal ion binding"/>
    <property type="evidence" value="ECO:0007669"/>
    <property type="project" value="UniProtKB-KW"/>
</dbReference>
<keyword evidence="5 9" id="KW-0472">Membrane</keyword>
<keyword evidence="3 9" id="KW-0812">Transmembrane</keyword>
<feature type="binding site" evidence="8">
    <location>
        <position position="506"/>
    </location>
    <ligand>
        <name>Mn(2+)</name>
        <dbReference type="ChEBI" id="CHEBI:29035"/>
    </ligand>
</feature>
<dbReference type="RefSeq" id="WP_155312581.1">
    <property type="nucleotide sequence ID" value="NZ_AP021879.1"/>
</dbReference>
<evidence type="ECO:0000256" key="6">
    <source>
        <dbReference type="PIRSR" id="PIRSR005091-1"/>
    </source>
</evidence>
<dbReference type="AlphaFoldDB" id="A0A5K8AIJ4"/>
<accession>A0A5K8AIJ4</accession>
<dbReference type="PIRSF" id="PIRSF005091">
    <property type="entry name" value="Mmb_sulf_HI1246"/>
    <property type="match status" value="1"/>
</dbReference>
<evidence type="ECO:0000313" key="11">
    <source>
        <dbReference type="EMBL" id="BBO91710.1"/>
    </source>
</evidence>
<dbReference type="InterPro" id="IPR017850">
    <property type="entry name" value="Alkaline_phosphatase_core_sf"/>
</dbReference>
<feature type="transmembrane region" description="Helical" evidence="9">
    <location>
        <begin position="93"/>
        <end position="113"/>
    </location>
</feature>
<keyword evidence="4 9" id="KW-1133">Transmembrane helix</keyword>
<feature type="active site" evidence="6">
    <location>
        <position position="335"/>
    </location>
</feature>
<organism evidence="11 12">
    <name type="scientific">Desulfosarcina ovata subsp. ovata</name>
    <dbReference type="NCBI Taxonomy" id="2752305"/>
    <lineage>
        <taxon>Bacteria</taxon>
        <taxon>Pseudomonadati</taxon>
        <taxon>Thermodesulfobacteriota</taxon>
        <taxon>Desulfobacteria</taxon>
        <taxon>Desulfobacterales</taxon>
        <taxon>Desulfosarcinaceae</taxon>
        <taxon>Desulfosarcina</taxon>
    </lineage>
</organism>
<dbReference type="Gene3D" id="3.30.1120.80">
    <property type="match status" value="1"/>
</dbReference>
<dbReference type="Gene3D" id="3.40.720.10">
    <property type="entry name" value="Alkaline Phosphatase, subunit A"/>
    <property type="match status" value="1"/>
</dbReference>
<evidence type="ECO:0000313" key="12">
    <source>
        <dbReference type="Proteomes" id="UP000422108"/>
    </source>
</evidence>
<evidence type="ECO:0000256" key="3">
    <source>
        <dbReference type="ARBA" id="ARBA00022692"/>
    </source>
</evidence>
<evidence type="ECO:0000256" key="5">
    <source>
        <dbReference type="ARBA" id="ARBA00023136"/>
    </source>
</evidence>
<comment type="subcellular location">
    <subcellularLocation>
        <location evidence="1">Cell membrane</location>
        <topology evidence="1">Multi-pass membrane protein</topology>
    </subcellularLocation>
</comment>
<gene>
    <name evidence="11" type="ORF">DSCOOX_48900</name>
</gene>
<dbReference type="GO" id="GO:0005886">
    <property type="term" value="C:plasma membrane"/>
    <property type="evidence" value="ECO:0007669"/>
    <property type="project" value="UniProtKB-SubCell"/>
</dbReference>
<feature type="transmembrane region" description="Helical" evidence="9">
    <location>
        <begin position="60"/>
        <end position="81"/>
    </location>
</feature>
<dbReference type="SUPFAM" id="SSF53649">
    <property type="entry name" value="Alkaline phosphatase-like"/>
    <property type="match status" value="1"/>
</dbReference>
<dbReference type="InterPro" id="IPR012160">
    <property type="entry name" value="LtaS-like"/>
</dbReference>
<dbReference type="InterPro" id="IPR050448">
    <property type="entry name" value="OpgB/LTA_synthase_biosynth"/>
</dbReference>
<evidence type="ECO:0000256" key="9">
    <source>
        <dbReference type="SAM" id="Phobius"/>
    </source>
</evidence>
<keyword evidence="2" id="KW-1003">Cell membrane</keyword>
<dbReference type="PANTHER" id="PTHR47371:SF3">
    <property type="entry name" value="PHOSPHOGLYCEROL TRANSFERASE I"/>
    <property type="match status" value="1"/>
</dbReference>
<evidence type="ECO:0000256" key="1">
    <source>
        <dbReference type="ARBA" id="ARBA00004651"/>
    </source>
</evidence>
<reference evidence="11 12" key="1">
    <citation type="submission" date="2019-11" db="EMBL/GenBank/DDBJ databases">
        <title>Comparative genomics of hydrocarbon-degrading Desulfosarcina strains.</title>
        <authorList>
            <person name="Watanabe M."/>
            <person name="Kojima H."/>
            <person name="Fukui M."/>
        </authorList>
    </citation>
    <scope>NUCLEOTIDE SEQUENCE [LARGE SCALE GENOMIC DNA]</scope>
    <source>
        <strain evidence="12">oXyS1</strain>
    </source>
</reference>
<dbReference type="Proteomes" id="UP000422108">
    <property type="component" value="Chromosome"/>
</dbReference>
<feature type="transmembrane region" description="Helical" evidence="9">
    <location>
        <begin position="12"/>
        <end position="40"/>
    </location>
</feature>
<evidence type="ECO:0000256" key="8">
    <source>
        <dbReference type="PIRSR" id="PIRSR005091-3"/>
    </source>
</evidence>
<feature type="transmembrane region" description="Helical" evidence="9">
    <location>
        <begin position="145"/>
        <end position="164"/>
    </location>
</feature>
<evidence type="ECO:0000256" key="2">
    <source>
        <dbReference type="ARBA" id="ARBA00022475"/>
    </source>
</evidence>
<keyword evidence="12" id="KW-1185">Reference proteome</keyword>